<protein>
    <submittedName>
        <fullName evidence="4">CCHC-type domain-containing protein</fullName>
    </submittedName>
</protein>
<keyword evidence="1" id="KW-0175">Coiled coil</keyword>
<reference evidence="4" key="2">
    <citation type="submission" date="2019-09" db="UniProtKB">
        <authorList>
            <consortium name="WormBaseParasite"/>
        </authorList>
    </citation>
    <scope>IDENTIFICATION</scope>
</reference>
<dbReference type="OrthoDB" id="5869484at2759"/>
<gene>
    <name evidence="2" type="ORF">HPBE_LOCUS18111</name>
</gene>
<evidence type="ECO:0000313" key="4">
    <source>
        <dbReference type="WBParaSite" id="HPBE_0001811201-mRNA-1"/>
    </source>
</evidence>
<name>A0A183G8C6_HELPZ</name>
<evidence type="ECO:0000313" key="3">
    <source>
        <dbReference type="Proteomes" id="UP000050761"/>
    </source>
</evidence>
<sequence length="352" mass="41360">MDDLRQELENAKAEIRNLRRAIPKLPPPERLYEMIIAQCREFYRCTKRITHLDSKIRALRKSTESLEARLKELKLLEVTHDKSRLEFMLVRSQLRTLVATVPLMFAMGAVSEEVWNTWMDRHQKNDDGKFLLTDFTTIESAINDQLQLLDDYRSNLESLRTDLQEEEQKDTASFQEEIIKAIEQLQLSVDSALKNIAHPQPAHPQVEVVQAQEEVQVIEENAEFMEEIDDLEAEEDPVQEPEEVPQDDRNNDVRHQMEQELQQARQALGNFVQIIAELREQKTCQPRRFERGTIHREMDRMMRCAFCEAIGNHYSDSCVEVRSPQERRRVIERQRKCSMCLEYCTGGRNCTK</sequence>
<reference evidence="2 3" key="1">
    <citation type="submission" date="2018-11" db="EMBL/GenBank/DDBJ databases">
        <authorList>
            <consortium name="Pathogen Informatics"/>
        </authorList>
    </citation>
    <scope>NUCLEOTIDE SEQUENCE [LARGE SCALE GENOMIC DNA]</scope>
</reference>
<proteinExistence type="predicted"/>
<evidence type="ECO:0000256" key="1">
    <source>
        <dbReference type="SAM" id="Coils"/>
    </source>
</evidence>
<accession>A0A183G8C6</accession>
<dbReference type="AlphaFoldDB" id="A0A183G8C6"/>
<keyword evidence="3" id="KW-1185">Reference proteome</keyword>
<accession>A0A3P8BX76</accession>
<feature type="coiled-coil region" evidence="1">
    <location>
        <begin position="142"/>
        <end position="169"/>
    </location>
</feature>
<organism evidence="3 4">
    <name type="scientific">Heligmosomoides polygyrus</name>
    <name type="common">Parasitic roundworm</name>
    <dbReference type="NCBI Taxonomy" id="6339"/>
    <lineage>
        <taxon>Eukaryota</taxon>
        <taxon>Metazoa</taxon>
        <taxon>Ecdysozoa</taxon>
        <taxon>Nematoda</taxon>
        <taxon>Chromadorea</taxon>
        <taxon>Rhabditida</taxon>
        <taxon>Rhabditina</taxon>
        <taxon>Rhabditomorpha</taxon>
        <taxon>Strongyloidea</taxon>
        <taxon>Heligmosomidae</taxon>
        <taxon>Heligmosomoides</taxon>
    </lineage>
</organism>
<dbReference type="WBParaSite" id="HPBE_0001811201-mRNA-1">
    <property type="protein sequence ID" value="HPBE_0001811201-mRNA-1"/>
    <property type="gene ID" value="HPBE_0001811201"/>
</dbReference>
<dbReference type="EMBL" id="UZAH01030470">
    <property type="protein sequence ID" value="VDP10664.1"/>
    <property type="molecule type" value="Genomic_DNA"/>
</dbReference>
<dbReference type="Proteomes" id="UP000050761">
    <property type="component" value="Unassembled WGS sequence"/>
</dbReference>
<evidence type="ECO:0000313" key="2">
    <source>
        <dbReference type="EMBL" id="VDP10664.1"/>
    </source>
</evidence>